<keyword evidence="2 4" id="KW-0808">Transferase</keyword>
<feature type="region of interest" description="Disordered" evidence="8">
    <location>
        <begin position="1"/>
        <end position="28"/>
    </location>
</feature>
<dbReference type="KEGG" id="yli:2911721"/>
<dbReference type="PANTHER" id="PTHR10738:SF0">
    <property type="entry name" value="PROTEIN ARGININE N-METHYLTRANSFERASE 5"/>
    <property type="match status" value="1"/>
</dbReference>
<sequence>MMTNQPGQSPDPLFFQPHLRKHGPSHNGRLVFPHKHELHACKSPSGADHAGSSPGQPSGCTSPPVQAALRFESKIQGLLKRQCPILLLHARSTMERKASAASSVFSTASRGGGGMSSPDVAQSGGSGASGADTTPDSEAPDQPEPCFIGINMPSADGHSSQLIVDCALEQGYDMITATITNTHYRTKVEQSITAGQLTVPPPSLDDVTIMPGGSHVHSTVVLASAWIELDAKNEATAAMSLQVLKHELAYASYCGVAFAIIPGPKSRKNVATYAHAVAAALRHSPCIQVAIHLPFAEADATQSSPHLGGHARKPSQMSDPLSIWEVWHSVRTMAGYPSSLSVALQLPRALPPLHVIDRWMAEPISFVCVSAGSFIPNPKGYPVFSKSLQQLLLRCLKLKPLTLLQEDAMAAEKFRGGEQAFLIYLRYIYARRPSPSALEKFSDGYHDFLQAPLQPLADNLENGTYEAFEQDPVKYTLYEEAIGKALVHLVREKKSATGTFMVCVAGAGRGPLVDRTIAAATTTKTQVKIVAVEKNPAAYVQLMQRNNDVWNAQGHRVEVIMSDMRTYESRSEQFFDLIISELLGSFGDNELSPESLDPIQRLLHPTRGIMIPQSYTAFAAPALSPKLYNSVLSGGPTPAQGPQQGSGGTTSSPNNSFNTPYVVMLKQVDILAQAKPLWSFAHPGNPAAFSKENIHNTRFSKTSFEIPAKACVHGIAGYFEAVLFQDVSLSTVPHTRHKSPDMLSWFPIWFPLKTPMNVPDHSEADLCFWRKTDGKVVWYEWAAETFFKPLQSGPRMRLSCSEIHNVGRESVMRL</sequence>
<keyword evidence="1 4" id="KW-0489">Methyltransferase</keyword>
<accession>A0A1D8NIZ6</accession>
<dbReference type="InterPro" id="IPR025799">
    <property type="entry name" value="Arg_MeTrfase"/>
</dbReference>
<dbReference type="EMBL" id="CP017557">
    <property type="protein sequence ID" value="AOW05612.1"/>
    <property type="molecule type" value="Genomic_DNA"/>
</dbReference>
<evidence type="ECO:0000256" key="8">
    <source>
        <dbReference type="SAM" id="MobiDB-lite"/>
    </source>
</evidence>
<dbReference type="GO" id="GO:0016274">
    <property type="term" value="F:protein-arginine N-methyltransferase activity"/>
    <property type="evidence" value="ECO:0007669"/>
    <property type="project" value="InterPro"/>
</dbReference>
<feature type="active site" description="Proton donor/acceptor" evidence="5">
    <location>
        <position position="581"/>
    </location>
</feature>
<protein>
    <recommendedName>
        <fullName evidence="4">Protein arginine N-methyltransferase</fullName>
    </recommendedName>
</protein>
<dbReference type="InterPro" id="IPR035075">
    <property type="entry name" value="PRMT5"/>
</dbReference>
<dbReference type="GO" id="GO:0032259">
    <property type="term" value="P:methylation"/>
    <property type="evidence" value="ECO:0007669"/>
    <property type="project" value="UniProtKB-KW"/>
</dbReference>
<evidence type="ECO:0000259" key="10">
    <source>
        <dbReference type="Pfam" id="PF17285"/>
    </source>
</evidence>
<evidence type="ECO:0000256" key="7">
    <source>
        <dbReference type="PIRSR" id="PIRSR015894-3"/>
    </source>
</evidence>
<dbReference type="InterPro" id="IPR035247">
    <property type="entry name" value="PRMT5_TIM"/>
</dbReference>
<feature type="domain" description="PRMT5 oligomerisation" evidence="11">
    <location>
        <begin position="614"/>
        <end position="810"/>
    </location>
</feature>
<dbReference type="InterPro" id="IPR029063">
    <property type="entry name" value="SAM-dependent_MTases_sf"/>
</dbReference>
<evidence type="ECO:0000259" key="9">
    <source>
        <dbReference type="Pfam" id="PF05185"/>
    </source>
</evidence>
<dbReference type="VEuPathDB" id="FungiDB:YALI1_E22207g"/>
<dbReference type="VEuPathDB" id="FungiDB:YALI0_E18524g"/>
<dbReference type="GO" id="GO:0005829">
    <property type="term" value="C:cytosol"/>
    <property type="evidence" value="ECO:0007669"/>
    <property type="project" value="TreeGrafter"/>
</dbReference>
<evidence type="ECO:0000256" key="1">
    <source>
        <dbReference type="ARBA" id="ARBA00022603"/>
    </source>
</evidence>
<evidence type="ECO:0000313" key="12">
    <source>
        <dbReference type="EMBL" id="AOW05612.1"/>
    </source>
</evidence>
<dbReference type="Gene3D" id="3.40.50.150">
    <property type="entry name" value="Vaccinia Virus protein VP39"/>
    <property type="match status" value="1"/>
</dbReference>
<dbReference type="InterPro" id="IPR007857">
    <property type="entry name" value="Arg_MeTrfase_PRMT5"/>
</dbReference>
<feature type="binding site" evidence="6">
    <location>
        <begin position="563"/>
        <end position="564"/>
    </location>
    <ligand>
        <name>S-adenosyl-L-methionine</name>
        <dbReference type="ChEBI" id="CHEBI:59789"/>
    </ligand>
</feature>
<evidence type="ECO:0000259" key="11">
    <source>
        <dbReference type="Pfam" id="PF17286"/>
    </source>
</evidence>
<feature type="region of interest" description="Disordered" evidence="8">
    <location>
        <begin position="105"/>
        <end position="146"/>
    </location>
</feature>
<dbReference type="GO" id="GO:0005634">
    <property type="term" value="C:nucleus"/>
    <property type="evidence" value="ECO:0007669"/>
    <property type="project" value="TreeGrafter"/>
</dbReference>
<dbReference type="FunFam" id="2.70.160.11:FF:000028">
    <property type="entry name" value="Protein arginine N-methyltransferase 5"/>
    <property type="match status" value="1"/>
</dbReference>
<feature type="domain" description="PRMT5 TIM barrel" evidence="10">
    <location>
        <begin position="171"/>
        <end position="430"/>
    </location>
</feature>
<dbReference type="GeneID" id="2911721"/>
<dbReference type="Proteomes" id="UP000182444">
    <property type="component" value="Chromosome 1E"/>
</dbReference>
<comment type="similarity">
    <text evidence="4">Belongs to the class I-like SAM-binding methyltransferase superfamily.</text>
</comment>
<dbReference type="InterPro" id="IPR035248">
    <property type="entry name" value="PRMT5_C"/>
</dbReference>
<evidence type="ECO:0000313" key="13">
    <source>
        <dbReference type="Proteomes" id="UP000182444"/>
    </source>
</evidence>
<dbReference type="PROSITE" id="PS51678">
    <property type="entry name" value="SAM_MT_PRMT"/>
    <property type="match status" value="1"/>
</dbReference>
<dbReference type="PANTHER" id="PTHR10738">
    <property type="entry name" value="PROTEIN ARGININE N-METHYLTRANSFERASE 5"/>
    <property type="match status" value="1"/>
</dbReference>
<evidence type="ECO:0000256" key="5">
    <source>
        <dbReference type="PIRSR" id="PIRSR015894-1"/>
    </source>
</evidence>
<feature type="binding site" evidence="6">
    <location>
        <position position="533"/>
    </location>
    <ligand>
        <name>S-adenosyl-L-methionine</name>
        <dbReference type="ChEBI" id="CHEBI:59789"/>
    </ligand>
</feature>
<dbReference type="Pfam" id="PF17286">
    <property type="entry name" value="PRMT5_C"/>
    <property type="match status" value="1"/>
</dbReference>
<feature type="site" description="Critical for specifying symmetric addition of methyl groups" evidence="7">
    <location>
        <position position="468"/>
    </location>
</feature>
<dbReference type="AlphaFoldDB" id="A0A1D8NIZ6"/>
<reference evidence="12 13" key="1">
    <citation type="journal article" date="2016" name="PLoS ONE">
        <title>Sequence Assembly of Yarrowia lipolytica Strain W29/CLIB89 Shows Transposable Element Diversity.</title>
        <authorList>
            <person name="Magnan C."/>
            <person name="Yu J."/>
            <person name="Chang I."/>
            <person name="Jahn E."/>
            <person name="Kanomata Y."/>
            <person name="Wu J."/>
            <person name="Zeller M."/>
            <person name="Oakes M."/>
            <person name="Baldi P."/>
            <person name="Sandmeyer S."/>
        </authorList>
    </citation>
    <scope>NUCLEOTIDE SEQUENCE [LARGE SCALE GENOMIC DNA]</scope>
    <source>
        <strain evidence="13">CLIB89(W29)</strain>
    </source>
</reference>
<keyword evidence="3 4" id="KW-0949">S-adenosyl-L-methionine</keyword>
<name>A0A1D8NIZ6_YARLL</name>
<feature type="binding site" evidence="6">
    <location>
        <position position="465"/>
    </location>
    <ligand>
        <name>S-adenosyl-L-methionine</name>
        <dbReference type="ChEBI" id="CHEBI:59789"/>
    </ligand>
</feature>
<feature type="binding site" evidence="6">
    <location>
        <begin position="474"/>
        <end position="475"/>
    </location>
    <ligand>
        <name>S-adenosyl-L-methionine</name>
        <dbReference type="ChEBI" id="CHEBI:59789"/>
    </ligand>
</feature>
<feature type="region of interest" description="Disordered" evidence="8">
    <location>
        <begin position="40"/>
        <end position="64"/>
    </location>
</feature>
<dbReference type="Gene3D" id="2.70.160.11">
    <property type="entry name" value="Hnrnp arginine n-methyltransferase1"/>
    <property type="match status" value="1"/>
</dbReference>
<feature type="active site" description="Proton donor/acceptor" evidence="5">
    <location>
        <position position="590"/>
    </location>
</feature>
<dbReference type="RefSeq" id="XP_504107.3">
    <property type="nucleotide sequence ID" value="XM_504107.3"/>
</dbReference>
<dbReference type="Pfam" id="PF05185">
    <property type="entry name" value="PRMT5"/>
    <property type="match status" value="1"/>
</dbReference>
<evidence type="ECO:0000256" key="3">
    <source>
        <dbReference type="ARBA" id="ARBA00022691"/>
    </source>
</evidence>
<feature type="region of interest" description="Disordered" evidence="8">
    <location>
        <begin position="633"/>
        <end position="654"/>
    </location>
</feature>
<gene>
    <name evidence="12" type="ORF">YALI1_E22207g</name>
</gene>
<organism evidence="12 13">
    <name type="scientific">Yarrowia lipolytica</name>
    <name type="common">Candida lipolytica</name>
    <dbReference type="NCBI Taxonomy" id="4952"/>
    <lineage>
        <taxon>Eukaryota</taxon>
        <taxon>Fungi</taxon>
        <taxon>Dikarya</taxon>
        <taxon>Ascomycota</taxon>
        <taxon>Saccharomycotina</taxon>
        <taxon>Dipodascomycetes</taxon>
        <taxon>Dipodascales</taxon>
        <taxon>Dipodascales incertae sedis</taxon>
        <taxon>Yarrowia</taxon>
    </lineage>
</organism>
<dbReference type="GO" id="GO:0006355">
    <property type="term" value="P:regulation of DNA-templated transcription"/>
    <property type="evidence" value="ECO:0007669"/>
    <property type="project" value="TreeGrafter"/>
</dbReference>
<evidence type="ECO:0000256" key="6">
    <source>
        <dbReference type="PIRSR" id="PIRSR015894-2"/>
    </source>
</evidence>
<dbReference type="Pfam" id="PF17285">
    <property type="entry name" value="PRMT5_TIM"/>
    <property type="match status" value="1"/>
</dbReference>
<dbReference type="PIRSF" id="PIRSF015894">
    <property type="entry name" value="Skb1_MeTrfase"/>
    <property type="match status" value="1"/>
</dbReference>
<evidence type="ECO:0000256" key="4">
    <source>
        <dbReference type="PIRNR" id="PIRNR015894"/>
    </source>
</evidence>
<dbReference type="eggNOG" id="KOG0822">
    <property type="taxonomic scope" value="Eukaryota"/>
</dbReference>
<feature type="domain" description="PRMT5 arginine-N-methyltransferase" evidence="9">
    <location>
        <begin position="438"/>
        <end position="611"/>
    </location>
</feature>
<feature type="compositionally biased region" description="Polar residues" evidence="8">
    <location>
        <begin position="53"/>
        <end position="64"/>
    </location>
</feature>
<dbReference type="SUPFAM" id="SSF53335">
    <property type="entry name" value="S-adenosyl-L-methionine-dependent methyltransferases"/>
    <property type="match status" value="1"/>
</dbReference>
<evidence type="ECO:0000256" key="2">
    <source>
        <dbReference type="ARBA" id="ARBA00022679"/>
    </source>
</evidence>
<proteinExistence type="inferred from homology"/>
<dbReference type="Gene3D" id="3.20.20.150">
    <property type="entry name" value="Divalent-metal-dependent TIM barrel enzymes"/>
    <property type="match status" value="1"/>
</dbReference>